<evidence type="ECO:0000256" key="1">
    <source>
        <dbReference type="SAM" id="MobiDB-lite"/>
    </source>
</evidence>
<proteinExistence type="predicted"/>
<name>A0A4E0RLH8_FASHE</name>
<reference evidence="3" key="1">
    <citation type="submission" date="2019-03" db="EMBL/GenBank/DDBJ databases">
        <title>Improved annotation for the trematode Fasciola hepatica.</title>
        <authorList>
            <person name="Choi Y.-J."/>
            <person name="Martin J."/>
            <person name="Mitreva M."/>
        </authorList>
    </citation>
    <scope>NUCLEOTIDE SEQUENCE [LARGE SCALE GENOMIC DNA]</scope>
</reference>
<feature type="transmembrane region" description="Helical" evidence="2">
    <location>
        <begin position="133"/>
        <end position="156"/>
    </location>
</feature>
<feature type="compositionally biased region" description="Polar residues" evidence="1">
    <location>
        <begin position="560"/>
        <end position="589"/>
    </location>
</feature>
<dbReference type="Proteomes" id="UP000230066">
    <property type="component" value="Unassembled WGS sequence"/>
</dbReference>
<feature type="region of interest" description="Disordered" evidence="1">
    <location>
        <begin position="330"/>
        <end position="358"/>
    </location>
</feature>
<feature type="region of interest" description="Disordered" evidence="1">
    <location>
        <begin position="523"/>
        <end position="589"/>
    </location>
</feature>
<organism evidence="3 4">
    <name type="scientific">Fasciola hepatica</name>
    <name type="common">Liver fluke</name>
    <dbReference type="NCBI Taxonomy" id="6192"/>
    <lineage>
        <taxon>Eukaryota</taxon>
        <taxon>Metazoa</taxon>
        <taxon>Spiralia</taxon>
        <taxon>Lophotrochozoa</taxon>
        <taxon>Platyhelminthes</taxon>
        <taxon>Trematoda</taxon>
        <taxon>Digenea</taxon>
        <taxon>Plagiorchiida</taxon>
        <taxon>Echinostomata</taxon>
        <taxon>Echinostomatoidea</taxon>
        <taxon>Fasciolidae</taxon>
        <taxon>Fasciola</taxon>
    </lineage>
</organism>
<dbReference type="AlphaFoldDB" id="A0A4E0RLH8"/>
<protein>
    <recommendedName>
        <fullName evidence="5">Vezatin</fullName>
    </recommendedName>
</protein>
<evidence type="ECO:0000256" key="2">
    <source>
        <dbReference type="SAM" id="Phobius"/>
    </source>
</evidence>
<sequence>MVDDELLPKNHPLQLYLEELNLVDEVRLESAPELNVSSRKNSFSSRFQLPVTRFSSAIHSWAFDFAERFRQRILKCATDFIDGEDYVAMRHVYNASDRPHRFTSPLILVSLGLILPVSIIAASASMIVSAVGYMFLFCGLFILLCALCLQIIHYLLRSCSNHLKLVHVPLKLCLVFLQEFDHHASFGTSHIPLLLNETVWSFPTLQKHLGLCLQFYNKMLIQLSSQLNDVIWTTNALSYGLTSSELEPLKERVYSNQLTFILRELKMLREVALLLESDFTSKVMGLICSTPVQSIVNWIRLIFLLWHFLRNVDSIREPLSRLDRLREYVQNGGSDSDGGESPTAPAENVESHRSPLQKSATRLTRTILMRLLYAIKSTRHLEKLAEQRDETSDSPDEWIPIFDYLRCQLEGCTATLEELQRLLLPGMTKEDPGCDGGIGQQETFTFQSLNQTTTQTTLLARDIDPEDDVLEDVAVGQDSSDEDKLKSDDQEADVNTIVPLHSSVLKELRNALTYRRLTMKEREQKALQKRARTDRLSPAGHPVPTVTDIPSDHEALESPLVNSHEGSPDTGSNLVPNDAQNPPPITSQNGDIHLESFFSRPSFINNTVPSVPAQNGLLRRCSWEARSAVTKRTDLFRRSNTRLSPVIDRIASKNGPQVSVIPPRITGITRIPLPGLVSLPSSGPRVPGANPLLRSFRPDSSFASALLAQRRKVGYTEEESFIAIGTGEEELPEPPILKDECAMSNDSPS</sequence>
<dbReference type="EMBL" id="JXXN02000187">
    <property type="protein sequence ID" value="THD28293.1"/>
    <property type="molecule type" value="Genomic_DNA"/>
</dbReference>
<evidence type="ECO:0000313" key="4">
    <source>
        <dbReference type="Proteomes" id="UP000230066"/>
    </source>
</evidence>
<keyword evidence="2" id="KW-0812">Transmembrane</keyword>
<gene>
    <name evidence="3" type="ORF">D915_000839</name>
</gene>
<accession>A0A4E0RLH8</accession>
<feature type="transmembrane region" description="Helical" evidence="2">
    <location>
        <begin position="106"/>
        <end position="127"/>
    </location>
</feature>
<keyword evidence="2" id="KW-1133">Transmembrane helix</keyword>
<evidence type="ECO:0008006" key="5">
    <source>
        <dbReference type="Google" id="ProtNLM"/>
    </source>
</evidence>
<keyword evidence="4" id="KW-1185">Reference proteome</keyword>
<comment type="caution">
    <text evidence="3">The sequence shown here is derived from an EMBL/GenBank/DDBJ whole genome shotgun (WGS) entry which is preliminary data.</text>
</comment>
<feature type="compositionally biased region" description="Basic and acidic residues" evidence="1">
    <location>
        <begin position="523"/>
        <end position="535"/>
    </location>
</feature>
<feature type="region of interest" description="Disordered" evidence="1">
    <location>
        <begin position="725"/>
        <end position="749"/>
    </location>
</feature>
<keyword evidence="2" id="KW-0472">Membrane</keyword>
<evidence type="ECO:0000313" key="3">
    <source>
        <dbReference type="EMBL" id="THD28293.1"/>
    </source>
</evidence>